<evidence type="ECO:0000313" key="4">
    <source>
        <dbReference type="Proteomes" id="UP000298179"/>
    </source>
</evidence>
<name>A0A4Y8R8L5_9HYPH</name>
<keyword evidence="1" id="KW-1277">Toxin-antitoxin system</keyword>
<keyword evidence="4" id="KW-1185">Reference proteome</keyword>
<dbReference type="InterPro" id="IPR007712">
    <property type="entry name" value="RelE/ParE_toxin"/>
</dbReference>
<evidence type="ECO:0000256" key="2">
    <source>
        <dbReference type="PIRNR" id="PIRNR029218"/>
    </source>
</evidence>
<gene>
    <name evidence="3" type="ORF">E3C22_23160</name>
</gene>
<dbReference type="AlphaFoldDB" id="A0A4Y8R8L5"/>
<dbReference type="OrthoDB" id="7173315at2"/>
<comment type="similarity">
    <text evidence="2">Belongs to the RelE toxin family.</text>
</comment>
<dbReference type="EMBL" id="SOZD01000013">
    <property type="protein sequence ID" value="TFF17870.1"/>
    <property type="molecule type" value="Genomic_DNA"/>
</dbReference>
<dbReference type="InterPro" id="IPR035093">
    <property type="entry name" value="RelE/ParE_toxin_dom_sf"/>
</dbReference>
<sequence>MGFRLTPEAEEDIVAIAEAGIRLFGPAQARRYHDELFALFTLIAGNPHMAREREELSPPVRIHPFKAHLVVYVAESGTDILVIRIRHGHEDWQASDPE</sequence>
<accession>A0A4Y8R8L5</accession>
<reference evidence="3 4" key="1">
    <citation type="submission" date="2019-03" db="EMBL/GenBank/DDBJ databases">
        <title>Jiella endophytica sp. nov., a novel endophytic bacterium isolated from root of Ficus microcarpa Linn. f.</title>
        <authorList>
            <person name="Tuo L."/>
        </authorList>
    </citation>
    <scope>NUCLEOTIDE SEQUENCE [LARGE SCALE GENOMIC DNA]</scope>
    <source>
        <strain evidence="3 4">CBS5Q-3</strain>
    </source>
</reference>
<evidence type="ECO:0000256" key="1">
    <source>
        <dbReference type="ARBA" id="ARBA00022649"/>
    </source>
</evidence>
<dbReference type="PIRSF" id="PIRSF029218">
    <property type="entry name" value="ParE"/>
    <property type="match status" value="1"/>
</dbReference>
<dbReference type="InterPro" id="IPR028344">
    <property type="entry name" value="ParE1/4"/>
</dbReference>
<comment type="caution">
    <text evidence="3">The sequence shown here is derived from an EMBL/GenBank/DDBJ whole genome shotgun (WGS) entry which is preliminary data.</text>
</comment>
<dbReference type="Pfam" id="PF05016">
    <property type="entry name" value="ParE_toxin"/>
    <property type="match status" value="1"/>
</dbReference>
<proteinExistence type="inferred from homology"/>
<organism evidence="3 4">
    <name type="scientific">Jiella endophytica</name>
    <dbReference type="NCBI Taxonomy" id="2558362"/>
    <lineage>
        <taxon>Bacteria</taxon>
        <taxon>Pseudomonadati</taxon>
        <taxon>Pseudomonadota</taxon>
        <taxon>Alphaproteobacteria</taxon>
        <taxon>Hyphomicrobiales</taxon>
        <taxon>Aurantimonadaceae</taxon>
        <taxon>Jiella</taxon>
    </lineage>
</organism>
<dbReference type="Proteomes" id="UP000298179">
    <property type="component" value="Unassembled WGS sequence"/>
</dbReference>
<protein>
    <recommendedName>
        <fullName evidence="2">Toxin</fullName>
    </recommendedName>
</protein>
<dbReference type="Gene3D" id="3.30.2310.20">
    <property type="entry name" value="RelE-like"/>
    <property type="match status" value="1"/>
</dbReference>
<evidence type="ECO:0000313" key="3">
    <source>
        <dbReference type="EMBL" id="TFF17870.1"/>
    </source>
</evidence>
<dbReference type="RefSeq" id="WP_134764260.1">
    <property type="nucleotide sequence ID" value="NZ_SOZD01000013.1"/>
</dbReference>